<dbReference type="InterPro" id="IPR029039">
    <property type="entry name" value="Flavoprotein-like_sf"/>
</dbReference>
<feature type="domain" description="4Fe-4S ferredoxin-type" evidence="4">
    <location>
        <begin position="176"/>
        <end position="205"/>
    </location>
</feature>
<accession>A0A212K9Q2</accession>
<sequence>MIGSVHVISFSPCGGTENVMQAITRDIPLPKHEYNITLPGDRTRELRFSRNDLVIMGFPVYGGNMPVHFSSLIAHLKGAGTPLVMVAVYGNREYEGAFLDMHEGVSANGFTPVAAIAAVAQHSGAPRIATGRPDADDREKLAQFGLQALNKAQAGGEGLAAPGAHRAWDLPAGIDIWPNTNMDVCTKCGQCAGVCPMGAVSDDGAATDNGKCIVCAACLKYCPAKARRFGNAETMKEYAAHLAHAVARKEAVLFV</sequence>
<dbReference type="SUPFAM" id="SSF54862">
    <property type="entry name" value="4Fe-4S ferredoxins"/>
    <property type="match status" value="1"/>
</dbReference>
<dbReference type="GO" id="GO:0051536">
    <property type="term" value="F:iron-sulfur cluster binding"/>
    <property type="evidence" value="ECO:0007669"/>
    <property type="project" value="UniProtKB-KW"/>
</dbReference>
<dbReference type="Gene3D" id="3.40.50.360">
    <property type="match status" value="1"/>
</dbReference>
<organism evidence="5">
    <name type="scientific">uncultured delta proteobacterium</name>
    <dbReference type="NCBI Taxonomy" id="34034"/>
    <lineage>
        <taxon>Bacteria</taxon>
        <taxon>Deltaproteobacteria</taxon>
        <taxon>environmental samples</taxon>
    </lineage>
</organism>
<proteinExistence type="predicted"/>
<gene>
    <name evidence="5" type="ORF">KL86DPRO_40094</name>
</gene>
<evidence type="ECO:0000259" key="4">
    <source>
        <dbReference type="PROSITE" id="PS51379"/>
    </source>
</evidence>
<evidence type="ECO:0000313" key="5">
    <source>
        <dbReference type="EMBL" id="SBW08413.1"/>
    </source>
</evidence>
<dbReference type="GO" id="GO:0046872">
    <property type="term" value="F:metal ion binding"/>
    <property type="evidence" value="ECO:0007669"/>
    <property type="project" value="UniProtKB-KW"/>
</dbReference>
<dbReference type="EMBL" id="FLUQ01000004">
    <property type="protein sequence ID" value="SBW08413.1"/>
    <property type="molecule type" value="Genomic_DNA"/>
</dbReference>
<keyword evidence="1" id="KW-0479">Metal-binding</keyword>
<keyword evidence="2" id="KW-0408">Iron</keyword>
<dbReference type="AlphaFoldDB" id="A0A212K9Q2"/>
<name>A0A212K9Q2_9DELT</name>
<evidence type="ECO:0000256" key="1">
    <source>
        <dbReference type="ARBA" id="ARBA00022723"/>
    </source>
</evidence>
<dbReference type="PROSITE" id="PS00198">
    <property type="entry name" value="4FE4S_FER_1"/>
    <property type="match status" value="1"/>
</dbReference>
<feature type="domain" description="4Fe-4S ferredoxin-type" evidence="4">
    <location>
        <begin position="208"/>
        <end position="232"/>
    </location>
</feature>
<dbReference type="InterPro" id="IPR017900">
    <property type="entry name" value="4Fe4S_Fe_S_CS"/>
</dbReference>
<keyword evidence="3" id="KW-0411">Iron-sulfur</keyword>
<evidence type="ECO:0000256" key="2">
    <source>
        <dbReference type="ARBA" id="ARBA00023004"/>
    </source>
</evidence>
<evidence type="ECO:0000256" key="3">
    <source>
        <dbReference type="ARBA" id="ARBA00023014"/>
    </source>
</evidence>
<dbReference type="Pfam" id="PF00037">
    <property type="entry name" value="Fer4"/>
    <property type="match status" value="1"/>
</dbReference>
<dbReference type="SUPFAM" id="SSF52218">
    <property type="entry name" value="Flavoproteins"/>
    <property type="match status" value="1"/>
</dbReference>
<dbReference type="Gene3D" id="3.30.70.20">
    <property type="match status" value="1"/>
</dbReference>
<protein>
    <submittedName>
        <fullName evidence="5">Putative Uncharacterized Fe-S center protein</fullName>
    </submittedName>
</protein>
<dbReference type="InterPro" id="IPR017896">
    <property type="entry name" value="4Fe4S_Fe-S-bd"/>
</dbReference>
<reference evidence="5" key="1">
    <citation type="submission" date="2016-04" db="EMBL/GenBank/DDBJ databases">
        <authorList>
            <person name="Evans L.H."/>
            <person name="Alamgir A."/>
            <person name="Owens N."/>
            <person name="Weber N.D."/>
            <person name="Virtaneva K."/>
            <person name="Barbian K."/>
            <person name="Babar A."/>
            <person name="Rosenke K."/>
        </authorList>
    </citation>
    <scope>NUCLEOTIDE SEQUENCE</scope>
    <source>
        <strain evidence="5">86</strain>
    </source>
</reference>
<dbReference type="PROSITE" id="PS51379">
    <property type="entry name" value="4FE4S_FER_2"/>
    <property type="match status" value="2"/>
</dbReference>